<dbReference type="RefSeq" id="WP_307486279.1">
    <property type="nucleotide sequence ID" value="NZ_JAUSUF010000006.1"/>
</dbReference>
<evidence type="ECO:0000259" key="2">
    <source>
        <dbReference type="PROSITE" id="PS50056"/>
    </source>
</evidence>
<reference evidence="3 4" key="1">
    <citation type="submission" date="2023-07" db="EMBL/GenBank/DDBJ databases">
        <title>Genomic Encyclopedia of Type Strains, Phase IV (KMG-IV): sequencing the most valuable type-strain genomes for metagenomic binning, comparative biology and taxonomic classification.</title>
        <authorList>
            <person name="Goeker M."/>
        </authorList>
    </citation>
    <scope>NUCLEOTIDE SEQUENCE [LARGE SCALE GENOMIC DNA]</scope>
    <source>
        <strain evidence="3 4">DSM 20694</strain>
    </source>
</reference>
<keyword evidence="3" id="KW-0378">Hydrolase</keyword>
<evidence type="ECO:0000256" key="1">
    <source>
        <dbReference type="ARBA" id="ARBA00009580"/>
    </source>
</evidence>
<dbReference type="PROSITE" id="PS50056">
    <property type="entry name" value="TYR_PHOSPHATASE_2"/>
    <property type="match status" value="1"/>
</dbReference>
<dbReference type="Pfam" id="PF13350">
    <property type="entry name" value="Y_phosphatase3"/>
    <property type="match status" value="1"/>
</dbReference>
<dbReference type="EC" id="3.1.3.48" evidence="3"/>
<evidence type="ECO:0000313" key="3">
    <source>
        <dbReference type="EMBL" id="MDQ0150012.1"/>
    </source>
</evidence>
<comment type="similarity">
    <text evidence="1">Belongs to the protein-tyrosine phosphatase family.</text>
</comment>
<proteinExistence type="inferred from homology"/>
<name>A0ABT9UUN4_9FIRM</name>
<sequence>MNNKLDGFIKRDNEDNLIIKLNKVCDTGKVYYMNKIDENYKFLMDFNKTDEMEFKDPEPKNRTFYKIVVGNEELILAERIVPLKGFSNFRDLGGYTTKDNRKVKWGVFYRSEDLSDLKNEDLDYFKTLGIKYVLDYRSKEEEEKKPDVQVPLIKNLNISALSSLDNENFDMVSYVEGIIKGNKMTITPDKLLLEGYKSMPINNPAYKELFKLFKNPNNTAILQHCTAGKDRTGVGSALILLALNVPEETVIKDYLKSNESRAESNKKIMGIYGEYIKDDKTKDLIKGILGVNRNLIEESLNTIKNNYNSYDEYFEKEYGLDKDTLENLRNIYLYEF</sequence>
<dbReference type="Proteomes" id="UP001228504">
    <property type="component" value="Unassembled WGS sequence"/>
</dbReference>
<keyword evidence="4" id="KW-1185">Reference proteome</keyword>
<dbReference type="Gene3D" id="3.90.190.10">
    <property type="entry name" value="Protein tyrosine phosphatase superfamily"/>
    <property type="match status" value="1"/>
</dbReference>
<dbReference type="InterPro" id="IPR026893">
    <property type="entry name" value="Tyr/Ser_Pase_IphP-type"/>
</dbReference>
<dbReference type="InterPro" id="IPR029021">
    <property type="entry name" value="Prot-tyrosine_phosphatase-like"/>
</dbReference>
<evidence type="ECO:0000313" key="4">
    <source>
        <dbReference type="Proteomes" id="UP001228504"/>
    </source>
</evidence>
<dbReference type="SUPFAM" id="SSF52799">
    <property type="entry name" value="(Phosphotyrosine protein) phosphatases II"/>
    <property type="match status" value="1"/>
</dbReference>
<dbReference type="PANTHER" id="PTHR31126:SF1">
    <property type="entry name" value="TYROSINE SPECIFIC PROTEIN PHOSPHATASES DOMAIN-CONTAINING PROTEIN"/>
    <property type="match status" value="1"/>
</dbReference>
<protein>
    <submittedName>
        <fullName evidence="3">Protein-tyrosine phosphatase</fullName>
        <ecNumber evidence="3">3.1.3.48</ecNumber>
    </submittedName>
</protein>
<accession>A0ABT9UUN4</accession>
<gene>
    <name evidence="3" type="ORF">J2S18_001948</name>
</gene>
<dbReference type="PANTHER" id="PTHR31126">
    <property type="entry name" value="TYROSINE-PROTEIN PHOSPHATASE"/>
    <property type="match status" value="1"/>
</dbReference>
<dbReference type="EMBL" id="JAUSUF010000006">
    <property type="protein sequence ID" value="MDQ0150012.1"/>
    <property type="molecule type" value="Genomic_DNA"/>
</dbReference>
<organism evidence="3 4">
    <name type="scientific">Eubacterium multiforme</name>
    <dbReference type="NCBI Taxonomy" id="83339"/>
    <lineage>
        <taxon>Bacteria</taxon>
        <taxon>Bacillati</taxon>
        <taxon>Bacillota</taxon>
        <taxon>Clostridia</taxon>
        <taxon>Eubacteriales</taxon>
        <taxon>Eubacteriaceae</taxon>
        <taxon>Eubacterium</taxon>
    </lineage>
</organism>
<dbReference type="InterPro" id="IPR000387">
    <property type="entry name" value="Tyr_Pase_dom"/>
</dbReference>
<dbReference type="GO" id="GO:0004725">
    <property type="term" value="F:protein tyrosine phosphatase activity"/>
    <property type="evidence" value="ECO:0007669"/>
    <property type="project" value="UniProtKB-EC"/>
</dbReference>
<feature type="domain" description="Tyrosine specific protein phosphatases" evidence="2">
    <location>
        <begin position="207"/>
        <end position="269"/>
    </location>
</feature>
<comment type="caution">
    <text evidence="3">The sequence shown here is derived from an EMBL/GenBank/DDBJ whole genome shotgun (WGS) entry which is preliminary data.</text>
</comment>